<keyword evidence="2" id="KW-1185">Reference proteome</keyword>
<protein>
    <submittedName>
        <fullName evidence="1">Glutaredoxin</fullName>
    </submittedName>
</protein>
<dbReference type="RefSeq" id="WP_087462066.1">
    <property type="nucleotide sequence ID" value="NZ_CP021425.1"/>
</dbReference>
<sequence length="96" mass="11031">MQPEIILYTTLGCHLCEQAEQVLREVNQHLPIQWTKKDIADDDQLVERYGIRIPVLYVEGYADDLGWPFAPDDLIRWLKSDTNTIVDSSLLDSDNG</sequence>
<gene>
    <name evidence="1" type="ORF">OLMES_3101</name>
</gene>
<organism evidence="1 2">
    <name type="scientific">Oleiphilus messinensis</name>
    <dbReference type="NCBI Taxonomy" id="141451"/>
    <lineage>
        <taxon>Bacteria</taxon>
        <taxon>Pseudomonadati</taxon>
        <taxon>Pseudomonadota</taxon>
        <taxon>Gammaproteobacteria</taxon>
        <taxon>Oceanospirillales</taxon>
        <taxon>Oleiphilaceae</taxon>
        <taxon>Oleiphilus</taxon>
    </lineage>
</organism>
<evidence type="ECO:0000313" key="2">
    <source>
        <dbReference type="Proteomes" id="UP000196027"/>
    </source>
</evidence>
<dbReference type="Gene3D" id="3.40.30.10">
    <property type="entry name" value="Glutaredoxin"/>
    <property type="match status" value="1"/>
</dbReference>
<dbReference type="Pfam" id="PF05768">
    <property type="entry name" value="Glrx-like"/>
    <property type="match status" value="1"/>
</dbReference>
<dbReference type="AlphaFoldDB" id="A0A1Y0ICN1"/>
<dbReference type="InterPro" id="IPR008554">
    <property type="entry name" value="Glutaredoxin-like"/>
</dbReference>
<dbReference type="EMBL" id="CP021425">
    <property type="protein sequence ID" value="ARU57144.1"/>
    <property type="molecule type" value="Genomic_DNA"/>
</dbReference>
<name>A0A1Y0ICN1_9GAMM</name>
<dbReference type="Proteomes" id="UP000196027">
    <property type="component" value="Chromosome"/>
</dbReference>
<dbReference type="OrthoDB" id="8537427at2"/>
<accession>A0A1Y0ICN1</accession>
<reference evidence="1 2" key="1">
    <citation type="submission" date="2017-05" db="EMBL/GenBank/DDBJ databases">
        <title>Genomic insights into alkan degradation activity of Oleiphilus messinensis.</title>
        <authorList>
            <person name="Kozyavkin S.A."/>
            <person name="Slesarev A.I."/>
            <person name="Golyshin P.N."/>
            <person name="Korzhenkov A."/>
            <person name="Golyshina O.N."/>
            <person name="Toshchakov S.V."/>
        </authorList>
    </citation>
    <scope>NUCLEOTIDE SEQUENCE [LARGE SCALE GENOMIC DNA]</scope>
    <source>
        <strain evidence="1 2">ME102</strain>
    </source>
</reference>
<proteinExistence type="predicted"/>
<dbReference type="KEGG" id="ome:OLMES_3101"/>
<evidence type="ECO:0000313" key="1">
    <source>
        <dbReference type="EMBL" id="ARU57144.1"/>
    </source>
</evidence>
<dbReference type="SUPFAM" id="SSF52833">
    <property type="entry name" value="Thioredoxin-like"/>
    <property type="match status" value="1"/>
</dbReference>
<dbReference type="InterPro" id="IPR036249">
    <property type="entry name" value="Thioredoxin-like_sf"/>
</dbReference>